<evidence type="ECO:0000259" key="4">
    <source>
        <dbReference type="PROSITE" id="PS00662"/>
    </source>
</evidence>
<dbReference type="InterPro" id="IPR003593">
    <property type="entry name" value="AAA+_ATPase"/>
</dbReference>
<dbReference type="AlphaFoldDB" id="A0A5C7T830"/>
<evidence type="ECO:0000313" key="5">
    <source>
        <dbReference type="EMBL" id="TXH91969.1"/>
    </source>
</evidence>
<dbReference type="GO" id="GO:0005886">
    <property type="term" value="C:plasma membrane"/>
    <property type="evidence" value="ECO:0007669"/>
    <property type="project" value="TreeGrafter"/>
</dbReference>
<evidence type="ECO:0000256" key="1">
    <source>
        <dbReference type="ARBA" id="ARBA00006611"/>
    </source>
</evidence>
<evidence type="ECO:0000256" key="2">
    <source>
        <dbReference type="ARBA" id="ARBA00022741"/>
    </source>
</evidence>
<dbReference type="Gene3D" id="3.30.300.160">
    <property type="entry name" value="Type II secretion system, protein E, N-terminal domain"/>
    <property type="match status" value="1"/>
</dbReference>
<dbReference type="PROSITE" id="PS00662">
    <property type="entry name" value="T2SP_E"/>
    <property type="match status" value="1"/>
</dbReference>
<dbReference type="PANTHER" id="PTHR30258">
    <property type="entry name" value="TYPE II SECRETION SYSTEM PROTEIN GSPE-RELATED"/>
    <property type="match status" value="1"/>
</dbReference>
<dbReference type="EMBL" id="SSFD01000023">
    <property type="protein sequence ID" value="TXH91969.1"/>
    <property type="molecule type" value="Genomic_DNA"/>
</dbReference>
<dbReference type="InterPro" id="IPR037257">
    <property type="entry name" value="T2SS_E_N_sf"/>
</dbReference>
<dbReference type="InterPro" id="IPR001482">
    <property type="entry name" value="T2SS/T4SS_dom"/>
</dbReference>
<dbReference type="Gene3D" id="3.40.50.300">
    <property type="entry name" value="P-loop containing nucleotide triphosphate hydrolases"/>
    <property type="match status" value="1"/>
</dbReference>
<gene>
    <name evidence="5" type="ORF">E6Q80_01500</name>
</gene>
<dbReference type="RefSeq" id="WP_276656515.1">
    <property type="nucleotide sequence ID" value="NZ_SSFD01000023.1"/>
</dbReference>
<dbReference type="InterPro" id="IPR007831">
    <property type="entry name" value="T2SS_GspE_N"/>
</dbReference>
<dbReference type="Pfam" id="PF00437">
    <property type="entry name" value="T2SSE"/>
    <property type="match status" value="1"/>
</dbReference>
<dbReference type="PANTHER" id="PTHR30258:SF2">
    <property type="entry name" value="COMG OPERON PROTEIN 1"/>
    <property type="match status" value="1"/>
</dbReference>
<dbReference type="Proteomes" id="UP000321192">
    <property type="component" value="Unassembled WGS sequence"/>
</dbReference>
<dbReference type="SUPFAM" id="SSF52540">
    <property type="entry name" value="P-loop containing nucleoside triphosphate hydrolases"/>
    <property type="match status" value="1"/>
</dbReference>
<dbReference type="CDD" id="cd01129">
    <property type="entry name" value="PulE-GspE-like"/>
    <property type="match status" value="1"/>
</dbReference>
<keyword evidence="2" id="KW-0547">Nucleotide-binding</keyword>
<dbReference type="Pfam" id="PF05157">
    <property type="entry name" value="MshEN"/>
    <property type="match status" value="1"/>
</dbReference>
<name>A0A5C7T830_THASP</name>
<comment type="caution">
    <text evidence="5">The sequence shown here is derived from an EMBL/GenBank/DDBJ whole genome shotgun (WGS) entry which is preliminary data.</text>
</comment>
<protein>
    <submittedName>
        <fullName evidence="5">Type II/IV secretion system protein</fullName>
    </submittedName>
</protein>
<keyword evidence="3" id="KW-0067">ATP-binding</keyword>
<dbReference type="InterPro" id="IPR027417">
    <property type="entry name" value="P-loop_NTPase"/>
</dbReference>
<sequence length="571" mass="61411">MNAPLPIGQILIAAGLIGEDQLRIALHEQRGRARPLGRVLVELGFVSEAALREALAARSGLPCVDLASALADPDAIARVPQALARRHRLLPLQYDAARHRLIVAMADAHDIVALDRLRAELGPDVHVELRLAGDNELGRAIEQHYGQASSIEDMVRELERRAGQPIAGARDPQLVVRLVDALLAEAAARGASDLHLEPEAGFLRVRHRIDGTLRQVRAMHKSCWAELAVRIKVLAGMDIAESRSPQDGRIGLALGGRPIDFRVATQPTLHGENIVLRILDRDKGIVPLDALGLDPAQRAALDRILARPEGLILVVGPTGSGKTTTLYSMLGHLNTEAVNIMTLEDPVEYPLALIRQTQVGDASRLDFADGVRALLRQDPDVILIGEIRDADTATMALRAALTGHQVFATLHANSIFGALPRLHEIGIGAELLAGNLCGILAQRLVRRLCPTCREPVPDDAPERHLPGLAADAPPAPSWRARGCPECDFRGYRGRLAIMEILPFDAGLDELVARRASPGELRAAARTRGHRSLAEDGLRRVLDGNTSLAELARVVDLSALAATAKTAHGGEA</sequence>
<feature type="domain" description="Bacterial type II secretion system protein E" evidence="4">
    <location>
        <begin position="375"/>
        <end position="389"/>
    </location>
</feature>
<comment type="similarity">
    <text evidence="1">Belongs to the GSP E family.</text>
</comment>
<dbReference type="GO" id="GO:0016887">
    <property type="term" value="F:ATP hydrolysis activity"/>
    <property type="evidence" value="ECO:0007669"/>
    <property type="project" value="TreeGrafter"/>
</dbReference>
<reference evidence="5 6" key="1">
    <citation type="submission" date="2018-09" db="EMBL/GenBank/DDBJ databases">
        <title>Metagenome Assembled Genomes from an Advanced Water Purification Facility.</title>
        <authorList>
            <person name="Stamps B.W."/>
            <person name="Spear J.R."/>
        </authorList>
    </citation>
    <scope>NUCLEOTIDE SEQUENCE [LARGE SCALE GENOMIC DNA]</scope>
    <source>
        <strain evidence="5">Bin_27_1</strain>
    </source>
</reference>
<dbReference type="GO" id="GO:0005524">
    <property type="term" value="F:ATP binding"/>
    <property type="evidence" value="ECO:0007669"/>
    <property type="project" value="UniProtKB-KW"/>
</dbReference>
<dbReference type="SUPFAM" id="SSF160246">
    <property type="entry name" value="EspE N-terminal domain-like"/>
    <property type="match status" value="1"/>
</dbReference>
<evidence type="ECO:0000256" key="3">
    <source>
        <dbReference type="ARBA" id="ARBA00022840"/>
    </source>
</evidence>
<dbReference type="Gene3D" id="3.30.450.90">
    <property type="match status" value="1"/>
</dbReference>
<proteinExistence type="inferred from homology"/>
<evidence type="ECO:0000313" key="6">
    <source>
        <dbReference type="Proteomes" id="UP000321192"/>
    </source>
</evidence>
<dbReference type="SMART" id="SM00382">
    <property type="entry name" value="AAA"/>
    <property type="match status" value="1"/>
</dbReference>
<accession>A0A5C7T830</accession>
<organism evidence="5 6">
    <name type="scientific">Thauera aminoaromatica</name>
    <dbReference type="NCBI Taxonomy" id="164330"/>
    <lineage>
        <taxon>Bacteria</taxon>
        <taxon>Pseudomonadati</taxon>
        <taxon>Pseudomonadota</taxon>
        <taxon>Betaproteobacteria</taxon>
        <taxon>Rhodocyclales</taxon>
        <taxon>Zoogloeaceae</taxon>
        <taxon>Thauera</taxon>
    </lineage>
</organism>